<dbReference type="SUPFAM" id="SSF54593">
    <property type="entry name" value="Glyoxalase/Bleomycin resistance protein/Dihydroxybiphenyl dioxygenase"/>
    <property type="match status" value="1"/>
</dbReference>
<feature type="domain" description="VOC" evidence="2">
    <location>
        <begin position="31"/>
        <end position="158"/>
    </location>
</feature>
<dbReference type="Gene3D" id="3.10.180.10">
    <property type="entry name" value="2,3-Dihydroxybiphenyl 1,2-Dioxygenase, domain 1"/>
    <property type="match status" value="2"/>
</dbReference>
<dbReference type="InterPro" id="IPR052537">
    <property type="entry name" value="Extradiol_RC_dioxygenase"/>
</dbReference>
<evidence type="ECO:0000256" key="1">
    <source>
        <dbReference type="SAM" id="MobiDB-lite"/>
    </source>
</evidence>
<feature type="region of interest" description="Disordered" evidence="1">
    <location>
        <begin position="363"/>
        <end position="384"/>
    </location>
</feature>
<keyword evidence="4" id="KW-1185">Reference proteome</keyword>
<dbReference type="AlphaFoldDB" id="K0INV8"/>
<dbReference type="STRING" id="1237085.Ngar_c31330"/>
<protein>
    <submittedName>
        <fullName evidence="3">Putative glyoxalase family protein</fullName>
    </submittedName>
</protein>
<dbReference type="InterPro" id="IPR004360">
    <property type="entry name" value="Glyas_Fos-R_dOase_dom"/>
</dbReference>
<dbReference type="InterPro" id="IPR037523">
    <property type="entry name" value="VOC_core"/>
</dbReference>
<dbReference type="PANTHER" id="PTHR36110:SF2">
    <property type="entry name" value="RING-CLEAVING DIOXYGENASE MHQE-RELATED"/>
    <property type="match status" value="1"/>
</dbReference>
<feature type="domain" description="VOC" evidence="2">
    <location>
        <begin position="198"/>
        <end position="328"/>
    </location>
</feature>
<name>K0INV8_NITGG</name>
<accession>K0INV8</accession>
<proteinExistence type="predicted"/>
<dbReference type="BioCyc" id="CNIT1237085:G1324-3133-MONOMER"/>
<dbReference type="HOGENOM" id="CLU_057821_0_0_2"/>
<evidence type="ECO:0000313" key="4">
    <source>
        <dbReference type="Proteomes" id="UP000008037"/>
    </source>
</evidence>
<dbReference type="EMBL" id="CP002408">
    <property type="protein sequence ID" value="AFU60049.1"/>
    <property type="molecule type" value="Genomic_DNA"/>
</dbReference>
<reference evidence="3 4" key="1">
    <citation type="journal article" date="2012" name="Environ. Microbiol.">
        <title>The genome of the ammonia-oxidizing Candidatus Nitrososphaera gargensis: insights into metabolic versatility and environmental adaptations.</title>
        <authorList>
            <person name="Spang A."/>
            <person name="Poehlein A."/>
            <person name="Offre P."/>
            <person name="Zumbragel S."/>
            <person name="Haider S."/>
            <person name="Rychlik N."/>
            <person name="Nowka B."/>
            <person name="Schmeisser C."/>
            <person name="Lebedeva E.V."/>
            <person name="Rattei T."/>
            <person name="Bohm C."/>
            <person name="Schmid M."/>
            <person name="Galushko A."/>
            <person name="Hatzenpichler R."/>
            <person name="Weinmaier T."/>
            <person name="Daniel R."/>
            <person name="Schleper C."/>
            <person name="Spieck E."/>
            <person name="Streit W."/>
            <person name="Wagner M."/>
        </authorList>
    </citation>
    <scope>NUCLEOTIDE SEQUENCE [LARGE SCALE GENOMIC DNA]</scope>
    <source>
        <strain evidence="4">Ga9.2</strain>
    </source>
</reference>
<dbReference type="CDD" id="cd08347">
    <property type="entry name" value="PcpA_C_like"/>
    <property type="match status" value="1"/>
</dbReference>
<organism evidence="3 4">
    <name type="scientific">Nitrososphaera gargensis (strain Ga9.2)</name>
    <dbReference type="NCBI Taxonomy" id="1237085"/>
    <lineage>
        <taxon>Archaea</taxon>
        <taxon>Nitrososphaerota</taxon>
        <taxon>Nitrososphaeria</taxon>
        <taxon>Nitrososphaerales</taxon>
        <taxon>Nitrososphaeraceae</taxon>
        <taxon>Nitrososphaera</taxon>
    </lineage>
</organism>
<evidence type="ECO:0000259" key="2">
    <source>
        <dbReference type="PROSITE" id="PS51819"/>
    </source>
</evidence>
<sequence>MQTYMAASRVTKKDQKKKGAATAATGGGVLGIHHITAITRNAQRNIDFYSGTLGLRPVKITVNFDDPTSYHLYYGDYMGHPGTLLTFFVWPDIHKGTRGTGQVTTVAFLIPPKSLEYWVDRLRRNGVSVVGPSTRFNDAEQFISFHDPDGMMLELVAPSSVSSYVHSKKKIQNEDVSAINYYNVWKEGPVDAQHALRAFHSAAISEEGYEHTASLLTDTMKFQLVAKDEREGRFRFKAINNRKLGEVPEAIGSVVDVVCQPDITRGIVGIGSVHHIAWRASDDSHQLDLRRRIIKQAHLDPTPVIDRKYFHSVYFREPGGVLFEIATDPPGMTIDQKPEELGTKLTLPEWYEPLRSKLEQEVLPPVNLPPRNMTKQHKEESSVA</sequence>
<dbReference type="KEGG" id="nga:Ngar_c31330"/>
<dbReference type="Pfam" id="PF00903">
    <property type="entry name" value="Glyoxalase"/>
    <property type="match status" value="1"/>
</dbReference>
<dbReference type="PROSITE" id="PS51819">
    <property type="entry name" value="VOC"/>
    <property type="match status" value="2"/>
</dbReference>
<dbReference type="InterPro" id="IPR029068">
    <property type="entry name" value="Glyas_Bleomycin-R_OHBP_Dase"/>
</dbReference>
<dbReference type="PATRIC" id="fig|1237085.11.peg.3110"/>
<dbReference type="PANTHER" id="PTHR36110">
    <property type="entry name" value="RING-CLEAVING DIOXYGENASE MHQE-RELATED"/>
    <property type="match status" value="1"/>
</dbReference>
<dbReference type="Proteomes" id="UP000008037">
    <property type="component" value="Chromosome"/>
</dbReference>
<dbReference type="InParanoid" id="K0INV8"/>
<gene>
    <name evidence="3" type="ordered locus">Ngar_c31330</name>
</gene>
<evidence type="ECO:0000313" key="3">
    <source>
        <dbReference type="EMBL" id="AFU60049.1"/>
    </source>
</evidence>